<dbReference type="PANTHER" id="PTHR43539">
    <property type="entry name" value="FLAVIN-BINDING MONOOXYGENASE-LIKE PROTEIN (AFU_ORTHOLOGUE AFUA_4G09220)"/>
    <property type="match status" value="1"/>
</dbReference>
<gene>
    <name evidence="2" type="ORF">ACFQ11_06700</name>
</gene>
<comment type="caution">
    <text evidence="2">The sequence shown here is derived from an EMBL/GenBank/DDBJ whole genome shotgun (WGS) entry which is preliminary data.</text>
</comment>
<organism evidence="2 3">
    <name type="scientific">Actinomadura sediminis</name>
    <dbReference type="NCBI Taxonomy" id="1038904"/>
    <lineage>
        <taxon>Bacteria</taxon>
        <taxon>Bacillati</taxon>
        <taxon>Actinomycetota</taxon>
        <taxon>Actinomycetes</taxon>
        <taxon>Streptosporangiales</taxon>
        <taxon>Thermomonosporaceae</taxon>
        <taxon>Actinomadura</taxon>
    </lineage>
</organism>
<evidence type="ECO:0000313" key="3">
    <source>
        <dbReference type="Proteomes" id="UP001596972"/>
    </source>
</evidence>
<dbReference type="PRINTS" id="PR00469">
    <property type="entry name" value="PNDRDTASEII"/>
</dbReference>
<dbReference type="InterPro" id="IPR036188">
    <property type="entry name" value="FAD/NAD-bd_sf"/>
</dbReference>
<dbReference type="GO" id="GO:0004497">
    <property type="term" value="F:monooxygenase activity"/>
    <property type="evidence" value="ECO:0007669"/>
    <property type="project" value="UniProtKB-KW"/>
</dbReference>
<dbReference type="InterPro" id="IPR050982">
    <property type="entry name" value="Auxin_biosynth/cation_transpt"/>
</dbReference>
<reference evidence="3" key="1">
    <citation type="journal article" date="2019" name="Int. J. Syst. Evol. Microbiol.">
        <title>The Global Catalogue of Microorganisms (GCM) 10K type strain sequencing project: providing services to taxonomists for standard genome sequencing and annotation.</title>
        <authorList>
            <consortium name="The Broad Institute Genomics Platform"/>
            <consortium name="The Broad Institute Genome Sequencing Center for Infectious Disease"/>
            <person name="Wu L."/>
            <person name="Ma J."/>
        </authorList>
    </citation>
    <scope>NUCLEOTIDE SEQUENCE [LARGE SCALE GENOMIC DNA]</scope>
    <source>
        <strain evidence="3">JCM 31202</strain>
    </source>
</reference>
<dbReference type="Pfam" id="PF13738">
    <property type="entry name" value="Pyr_redox_3"/>
    <property type="match status" value="1"/>
</dbReference>
<name>A0ABW3EM47_9ACTN</name>
<keyword evidence="3" id="KW-1185">Reference proteome</keyword>
<dbReference type="Gene3D" id="3.50.50.60">
    <property type="entry name" value="FAD/NAD(P)-binding domain"/>
    <property type="match status" value="1"/>
</dbReference>
<dbReference type="PANTHER" id="PTHR43539:SF78">
    <property type="entry name" value="FLAVIN-CONTAINING MONOOXYGENASE"/>
    <property type="match status" value="1"/>
</dbReference>
<dbReference type="Proteomes" id="UP001596972">
    <property type="component" value="Unassembled WGS sequence"/>
</dbReference>
<evidence type="ECO:0000256" key="1">
    <source>
        <dbReference type="ARBA" id="ARBA00023002"/>
    </source>
</evidence>
<proteinExistence type="predicted"/>
<keyword evidence="2" id="KW-0503">Monooxygenase</keyword>
<sequence>MISASLHPGLVDVLVIGGGQAGLAAGFYLRRAGLDFAILDAQDQPGGAWRHAWPSLRLFSPAQYSSLPGRPMPATEGYPDATHVTDYLAAYEKRYELPVHRPVHVETVHRDTENLRVETDHGPWTARRVISATGTWWQPYLPHYPGQNAFRGRQLHTTGYHGPHAFHGQRVVVVGGGNSAAQIVADLSADPDIETFWATLRPPRLLPDHVDGRALFEIATRRRAAVLAGTADGGGVADLGDIVAVPPVRAARDRGHLHAHPMFDRLTTTGIAWPDGTRLDCDAIIWCTGFRPALRHLAPLRLREENGHIRISGTHADAEPRLHFIGYGDWTGPGSATLIGSGINARDAVDTIARELGGRPVHHRRPQ</sequence>
<evidence type="ECO:0000313" key="2">
    <source>
        <dbReference type="EMBL" id="MFD0900076.1"/>
    </source>
</evidence>
<accession>A0ABW3EM47</accession>
<keyword evidence="1" id="KW-0560">Oxidoreductase</keyword>
<dbReference type="SUPFAM" id="SSF51905">
    <property type="entry name" value="FAD/NAD(P)-binding domain"/>
    <property type="match status" value="3"/>
</dbReference>
<dbReference type="NCBIfam" id="NF040505">
    <property type="entry name" value="ArsO_flavin_mono"/>
    <property type="match status" value="1"/>
</dbReference>
<protein>
    <submittedName>
        <fullName evidence="2">ArsO family NAD(P)H-dependent flavin-containing monooxygenase</fullName>
    </submittedName>
</protein>
<dbReference type="RefSeq" id="WP_378297001.1">
    <property type="nucleotide sequence ID" value="NZ_JBHTJA010000008.1"/>
</dbReference>
<dbReference type="EMBL" id="JBHTJA010000008">
    <property type="protein sequence ID" value="MFD0900076.1"/>
    <property type="molecule type" value="Genomic_DNA"/>
</dbReference>
<dbReference type="PRINTS" id="PR00368">
    <property type="entry name" value="FADPNR"/>
</dbReference>